<keyword evidence="4 6" id="KW-0238">DNA-binding</keyword>
<evidence type="ECO:0000259" key="8">
    <source>
        <dbReference type="Pfam" id="PF08281"/>
    </source>
</evidence>
<accession>A0A1G1YLK6</accession>
<sequence length="195" mass="23130">MVLNTDYNQKTDEELVALTLEDQRVFAYLIERYQSRLGRYIARLANLSHDDIEDILQEVFIKTYGNLNAFNPKLKFSSWIYRIAHNQVISNFRKLKSRPQTIAFESDPDFLENICSDFNLEKEIDLITDKQLITDILNSLDYKYKEILELKFLEEKDYREISDILKKPLGTIATLINRAKKQFKKELIKQNIKLK</sequence>
<dbReference type="InterPro" id="IPR000838">
    <property type="entry name" value="RNA_pol_sigma70_ECF_CS"/>
</dbReference>
<protein>
    <recommendedName>
        <fullName evidence="6">RNA polymerase sigma factor</fullName>
    </recommendedName>
</protein>
<dbReference type="GO" id="GO:0006352">
    <property type="term" value="P:DNA-templated transcription initiation"/>
    <property type="evidence" value="ECO:0007669"/>
    <property type="project" value="InterPro"/>
</dbReference>
<comment type="caution">
    <text evidence="9">The sequence shown here is derived from an EMBL/GenBank/DDBJ whole genome shotgun (WGS) entry which is preliminary data.</text>
</comment>
<organism evidence="9 10">
    <name type="scientific">Candidatus Buchananbacteria bacterium RIFCSPLOWO2_01_FULL_39_33</name>
    <dbReference type="NCBI Taxonomy" id="1797543"/>
    <lineage>
        <taxon>Bacteria</taxon>
        <taxon>Candidatus Buchananiibacteriota</taxon>
    </lineage>
</organism>
<evidence type="ECO:0000313" key="9">
    <source>
        <dbReference type="EMBL" id="OGY53235.1"/>
    </source>
</evidence>
<dbReference type="GO" id="GO:0003677">
    <property type="term" value="F:DNA binding"/>
    <property type="evidence" value="ECO:0007669"/>
    <property type="project" value="UniProtKB-KW"/>
</dbReference>
<evidence type="ECO:0000256" key="4">
    <source>
        <dbReference type="ARBA" id="ARBA00023125"/>
    </source>
</evidence>
<dbReference type="PANTHER" id="PTHR43133">
    <property type="entry name" value="RNA POLYMERASE ECF-TYPE SIGMA FACTO"/>
    <property type="match status" value="1"/>
</dbReference>
<keyword evidence="3 6" id="KW-0731">Sigma factor</keyword>
<dbReference type="PROSITE" id="PS01063">
    <property type="entry name" value="SIGMA70_ECF"/>
    <property type="match status" value="1"/>
</dbReference>
<evidence type="ECO:0000256" key="3">
    <source>
        <dbReference type="ARBA" id="ARBA00023082"/>
    </source>
</evidence>
<keyword evidence="5 6" id="KW-0804">Transcription</keyword>
<dbReference type="SUPFAM" id="SSF88946">
    <property type="entry name" value="Sigma2 domain of RNA polymerase sigma factors"/>
    <property type="match status" value="1"/>
</dbReference>
<proteinExistence type="inferred from homology"/>
<dbReference type="SUPFAM" id="SSF88659">
    <property type="entry name" value="Sigma3 and sigma4 domains of RNA polymerase sigma factors"/>
    <property type="match status" value="1"/>
</dbReference>
<dbReference type="NCBIfam" id="TIGR02937">
    <property type="entry name" value="sigma70-ECF"/>
    <property type="match status" value="1"/>
</dbReference>
<evidence type="ECO:0000256" key="2">
    <source>
        <dbReference type="ARBA" id="ARBA00023015"/>
    </source>
</evidence>
<dbReference type="Gene3D" id="1.10.10.10">
    <property type="entry name" value="Winged helix-like DNA-binding domain superfamily/Winged helix DNA-binding domain"/>
    <property type="match status" value="1"/>
</dbReference>
<evidence type="ECO:0000256" key="5">
    <source>
        <dbReference type="ARBA" id="ARBA00023163"/>
    </source>
</evidence>
<dbReference type="Pfam" id="PF08281">
    <property type="entry name" value="Sigma70_r4_2"/>
    <property type="match status" value="1"/>
</dbReference>
<dbReference type="InterPro" id="IPR014284">
    <property type="entry name" value="RNA_pol_sigma-70_dom"/>
</dbReference>
<gene>
    <name evidence="9" type="ORF">A3A02_03200</name>
</gene>
<dbReference type="InterPro" id="IPR013325">
    <property type="entry name" value="RNA_pol_sigma_r2"/>
</dbReference>
<dbReference type="EMBL" id="MHIM01000003">
    <property type="protein sequence ID" value="OGY53235.1"/>
    <property type="molecule type" value="Genomic_DNA"/>
</dbReference>
<dbReference type="Gene3D" id="1.10.1740.10">
    <property type="match status" value="1"/>
</dbReference>
<dbReference type="InterPro" id="IPR039425">
    <property type="entry name" value="RNA_pol_sigma-70-like"/>
</dbReference>
<dbReference type="PANTHER" id="PTHR43133:SF51">
    <property type="entry name" value="RNA POLYMERASE SIGMA FACTOR"/>
    <property type="match status" value="1"/>
</dbReference>
<keyword evidence="2 6" id="KW-0805">Transcription regulation</keyword>
<dbReference type="InterPro" id="IPR013249">
    <property type="entry name" value="RNA_pol_sigma70_r4_t2"/>
</dbReference>
<dbReference type="Pfam" id="PF04542">
    <property type="entry name" value="Sigma70_r2"/>
    <property type="match status" value="1"/>
</dbReference>
<feature type="domain" description="RNA polymerase sigma factor 70 region 4 type 2" evidence="8">
    <location>
        <begin position="131"/>
        <end position="182"/>
    </location>
</feature>
<evidence type="ECO:0000313" key="10">
    <source>
        <dbReference type="Proteomes" id="UP000177376"/>
    </source>
</evidence>
<dbReference type="InterPro" id="IPR007627">
    <property type="entry name" value="RNA_pol_sigma70_r2"/>
</dbReference>
<dbReference type="InterPro" id="IPR013324">
    <property type="entry name" value="RNA_pol_sigma_r3/r4-like"/>
</dbReference>
<comment type="similarity">
    <text evidence="1 6">Belongs to the sigma-70 factor family. ECF subfamily.</text>
</comment>
<dbReference type="GO" id="GO:0016987">
    <property type="term" value="F:sigma factor activity"/>
    <property type="evidence" value="ECO:0007669"/>
    <property type="project" value="UniProtKB-KW"/>
</dbReference>
<dbReference type="InterPro" id="IPR036388">
    <property type="entry name" value="WH-like_DNA-bd_sf"/>
</dbReference>
<evidence type="ECO:0000259" key="7">
    <source>
        <dbReference type="Pfam" id="PF04542"/>
    </source>
</evidence>
<feature type="domain" description="RNA polymerase sigma-70 region 2" evidence="7">
    <location>
        <begin position="29"/>
        <end position="96"/>
    </location>
</feature>
<dbReference type="Proteomes" id="UP000177376">
    <property type="component" value="Unassembled WGS sequence"/>
</dbReference>
<dbReference type="AlphaFoldDB" id="A0A1G1YLK6"/>
<reference evidence="9 10" key="1">
    <citation type="journal article" date="2016" name="Nat. Commun.">
        <title>Thousands of microbial genomes shed light on interconnected biogeochemical processes in an aquifer system.</title>
        <authorList>
            <person name="Anantharaman K."/>
            <person name="Brown C.T."/>
            <person name="Hug L.A."/>
            <person name="Sharon I."/>
            <person name="Castelle C.J."/>
            <person name="Probst A.J."/>
            <person name="Thomas B.C."/>
            <person name="Singh A."/>
            <person name="Wilkins M.J."/>
            <person name="Karaoz U."/>
            <person name="Brodie E.L."/>
            <person name="Williams K.H."/>
            <person name="Hubbard S.S."/>
            <person name="Banfield J.F."/>
        </authorList>
    </citation>
    <scope>NUCLEOTIDE SEQUENCE [LARGE SCALE GENOMIC DNA]</scope>
</reference>
<name>A0A1G1YLK6_9BACT</name>
<evidence type="ECO:0000256" key="6">
    <source>
        <dbReference type="RuleBase" id="RU000716"/>
    </source>
</evidence>
<dbReference type="CDD" id="cd06171">
    <property type="entry name" value="Sigma70_r4"/>
    <property type="match status" value="1"/>
</dbReference>
<evidence type="ECO:0000256" key="1">
    <source>
        <dbReference type="ARBA" id="ARBA00010641"/>
    </source>
</evidence>